<dbReference type="CDD" id="cd14995">
    <property type="entry name" value="7tmA_TRH-R"/>
    <property type="match status" value="1"/>
</dbReference>
<dbReference type="PRINTS" id="PR00237">
    <property type="entry name" value="GPCRRHODOPSN"/>
</dbReference>
<keyword evidence="12" id="KW-0732">Signal</keyword>
<evidence type="ECO:0000256" key="4">
    <source>
        <dbReference type="ARBA" id="ARBA00018873"/>
    </source>
</evidence>
<evidence type="ECO:0000313" key="15">
    <source>
        <dbReference type="Proteomes" id="UP000015104"/>
    </source>
</evidence>
<keyword evidence="9" id="KW-0297">G-protein coupled receptor</keyword>
<keyword evidence="9" id="KW-0675">Receptor</keyword>
<dbReference type="KEGG" id="tut:107367370"/>
<dbReference type="PRINTS" id="PR01846">
    <property type="entry name" value="TRHRFAMILY"/>
</dbReference>
<feature type="transmembrane region" description="Helical" evidence="11">
    <location>
        <begin position="525"/>
        <end position="548"/>
    </location>
</feature>
<evidence type="ECO:0000256" key="7">
    <source>
        <dbReference type="ARBA" id="ARBA00023136"/>
    </source>
</evidence>
<feature type="chain" id="PRO_5004581132" description="Thyrotropin-releasing hormone receptor" evidence="12">
    <location>
        <begin position="19"/>
        <end position="695"/>
    </location>
</feature>
<dbReference type="Gene3D" id="1.20.1070.10">
    <property type="entry name" value="Rhodopsin 7-helix transmembrane proteins"/>
    <property type="match status" value="1"/>
</dbReference>
<dbReference type="EnsemblMetazoa" id="tetur21g02030.1">
    <property type="protein sequence ID" value="tetur21g02030.1"/>
    <property type="gene ID" value="tetur21g02030"/>
</dbReference>
<keyword evidence="15" id="KW-1185">Reference proteome</keyword>
<feature type="transmembrane region" description="Helical" evidence="11">
    <location>
        <begin position="386"/>
        <end position="408"/>
    </location>
</feature>
<keyword evidence="7 11" id="KW-0472">Membrane</keyword>
<dbReference type="InterPro" id="IPR002120">
    <property type="entry name" value="TRH_rcpt_1"/>
</dbReference>
<keyword evidence="6 11" id="KW-1133">Transmembrane helix</keyword>
<dbReference type="Proteomes" id="UP000015104">
    <property type="component" value="Unassembled WGS sequence"/>
</dbReference>
<keyword evidence="9" id="KW-0807">Transducer</keyword>
<dbReference type="PANTHER" id="PTHR46061">
    <property type="entry name" value="THYROTROPIN-RELEASING HORMONE RECEPTOR"/>
    <property type="match status" value="1"/>
</dbReference>
<dbReference type="PANTHER" id="PTHR46061:SF3">
    <property type="entry name" value="THYROTROPIN-RELEASING HORMONE RECEPTOR"/>
    <property type="match status" value="1"/>
</dbReference>
<gene>
    <name evidence="14" type="primary">107367370</name>
</gene>
<dbReference type="eggNOG" id="KOG3656">
    <property type="taxonomic scope" value="Eukaryota"/>
</dbReference>
<dbReference type="GO" id="GO:0004997">
    <property type="term" value="F:thyrotropin-releasing hormone receptor activity"/>
    <property type="evidence" value="ECO:0007669"/>
    <property type="project" value="InterPro"/>
</dbReference>
<dbReference type="OMA" id="ETCTFAW"/>
<evidence type="ECO:0000256" key="12">
    <source>
        <dbReference type="SAM" id="SignalP"/>
    </source>
</evidence>
<evidence type="ECO:0000313" key="14">
    <source>
        <dbReference type="EnsemblMetazoa" id="tetur21g02030.1"/>
    </source>
</evidence>
<evidence type="ECO:0000256" key="2">
    <source>
        <dbReference type="ARBA" id="ARBA00004370"/>
    </source>
</evidence>
<dbReference type="EMBL" id="CAEY01000548">
    <property type="status" value="NOT_ANNOTATED_CDS"/>
    <property type="molecule type" value="Genomic_DNA"/>
</dbReference>
<feature type="compositionally biased region" description="Low complexity" evidence="10">
    <location>
        <begin position="461"/>
        <end position="480"/>
    </location>
</feature>
<organism evidence="14 15">
    <name type="scientific">Tetranychus urticae</name>
    <name type="common">Two-spotted spider mite</name>
    <dbReference type="NCBI Taxonomy" id="32264"/>
    <lineage>
        <taxon>Eukaryota</taxon>
        <taxon>Metazoa</taxon>
        <taxon>Ecdysozoa</taxon>
        <taxon>Arthropoda</taxon>
        <taxon>Chelicerata</taxon>
        <taxon>Arachnida</taxon>
        <taxon>Acari</taxon>
        <taxon>Acariformes</taxon>
        <taxon>Trombidiformes</taxon>
        <taxon>Prostigmata</taxon>
        <taxon>Eleutherengona</taxon>
        <taxon>Raphignathae</taxon>
        <taxon>Tetranychoidea</taxon>
        <taxon>Tetranychidae</taxon>
        <taxon>Tetranychus</taxon>
    </lineage>
</organism>
<comment type="function">
    <text evidence="1">Receptor for thyrotropin-releasing hormone (TRH). Upon ligand binding, this G-protein-coupled receptor triggers activation of the phosphatidylinositol (IP3)-calcium-protein kinase C (PKC) pathway.</text>
</comment>
<evidence type="ECO:0000256" key="8">
    <source>
        <dbReference type="ARBA" id="ARBA00032251"/>
    </source>
</evidence>
<dbReference type="HOGENOM" id="CLU_396560_0_0_1"/>
<evidence type="ECO:0000256" key="1">
    <source>
        <dbReference type="ARBA" id="ARBA00004100"/>
    </source>
</evidence>
<feature type="compositionally biased region" description="Polar residues" evidence="10">
    <location>
        <begin position="651"/>
        <end position="673"/>
    </location>
</feature>
<accession>T1KU41</accession>
<dbReference type="InterPro" id="IPR017452">
    <property type="entry name" value="GPCR_Rhodpsn_7TM"/>
</dbReference>
<dbReference type="PROSITE" id="PS50262">
    <property type="entry name" value="G_PROTEIN_RECEP_F1_2"/>
    <property type="match status" value="1"/>
</dbReference>
<feature type="signal peptide" evidence="12">
    <location>
        <begin position="1"/>
        <end position="18"/>
    </location>
</feature>
<feature type="transmembrane region" description="Helical" evidence="11">
    <location>
        <begin position="247"/>
        <end position="272"/>
    </location>
</feature>
<feature type="transmembrane region" description="Helical" evidence="11">
    <location>
        <begin position="214"/>
        <end position="235"/>
    </location>
</feature>
<evidence type="ECO:0000256" key="11">
    <source>
        <dbReference type="SAM" id="Phobius"/>
    </source>
</evidence>
<evidence type="ECO:0000259" key="13">
    <source>
        <dbReference type="PROSITE" id="PS50262"/>
    </source>
</evidence>
<evidence type="ECO:0000256" key="3">
    <source>
        <dbReference type="ARBA" id="ARBA00010663"/>
    </source>
</evidence>
<dbReference type="PROSITE" id="PS00237">
    <property type="entry name" value="G_PROTEIN_RECEP_F1_1"/>
    <property type="match status" value="1"/>
</dbReference>
<proteinExistence type="inferred from homology"/>
<sequence length="695" mass="76457">MFMLIFLVTTIWIILSICCCCVQLTKITKESTKMDPFFNTFDNLPLFSNDSLLESLNTTDLANSLLAGCDYVTDTANRLTDNSSTLLTSSSSSLVSLFSSSLALNSPSSPYFQSSPLSSSSSSSPYPSPLSLSSSSILSSASSSSVLSLSPSSSISSSSLNSANSYDPATGTASPAVVAAAAGFSPETYCNNLNTTFCKDPSYYAISYRIIGTIFQGFILIIGVLGNIMVVIVVVKTRSMRTPTNCYLVSLSIADLMVLIAAVPNEIIAYYVLGDQWIWGRVGCALFIFFQYLGIDASSLSITAFTVERYIAICHPMKAQKVCTVHRAKRIILNVWIFACLYNSPWFFLTKTEPICYRSLEDSNLETCTFAWSRKYYLGYFFSDLVLFYIFPLLLSCVLYGLMARVLFNNPLSKTMGASTSSSSSTSTIITGITAKSNQANSSSTSNHSHTNNTHHHHQSSHSTSQTLAQSTHSKKISSQSNDSSRVQVVKMLVVIVAVFATLWLPYRALLVYNSMTDDRYMELWYLMFCKTMIFVNSAINPILYNALSVKFRRAFKRMLSCETRKRRRHFDVPLASIHVSLGNSIRNNNVQSNTFAINNITNSNNNNNNINNANGNGTSNNNNDNENETNNVNNVNNSNVDHSFNSNHVHSGSKQGKTTTASTANQINSSNGPKILRFTVQRSSDHCKQAIEAL</sequence>
<comment type="similarity">
    <text evidence="3 9">Belongs to the G-protein coupled receptor 1 family.</text>
</comment>
<feature type="region of interest" description="Disordered" evidence="10">
    <location>
        <begin position="607"/>
        <end position="675"/>
    </location>
</feature>
<dbReference type="STRING" id="32264.T1KU41"/>
<reference evidence="15" key="1">
    <citation type="submission" date="2011-08" db="EMBL/GenBank/DDBJ databases">
        <authorList>
            <person name="Rombauts S."/>
        </authorList>
    </citation>
    <scope>NUCLEOTIDE SEQUENCE</scope>
    <source>
        <strain evidence="15">London</strain>
    </source>
</reference>
<dbReference type="Pfam" id="PF00001">
    <property type="entry name" value="7tm_1"/>
    <property type="match status" value="1"/>
</dbReference>
<comment type="subcellular location">
    <subcellularLocation>
        <location evidence="2">Membrane</location>
    </subcellularLocation>
</comment>
<protein>
    <recommendedName>
        <fullName evidence="4">Thyrotropin-releasing hormone receptor</fullName>
    </recommendedName>
    <alternativeName>
        <fullName evidence="8">Thyroliberin receptor</fullName>
    </alternativeName>
</protein>
<dbReference type="AlphaFoldDB" id="T1KU41"/>
<feature type="domain" description="G-protein coupled receptors family 1 profile" evidence="13">
    <location>
        <begin position="226"/>
        <end position="545"/>
    </location>
</feature>
<keyword evidence="5 9" id="KW-0812">Transmembrane</keyword>
<dbReference type="OrthoDB" id="5987936at2759"/>
<evidence type="ECO:0000256" key="5">
    <source>
        <dbReference type="ARBA" id="ARBA00022692"/>
    </source>
</evidence>
<feature type="compositionally biased region" description="Low complexity" evidence="10">
    <location>
        <begin position="607"/>
        <end position="650"/>
    </location>
</feature>
<dbReference type="InterPro" id="IPR000276">
    <property type="entry name" value="GPCR_Rhodpsn"/>
</dbReference>
<feature type="region of interest" description="Disordered" evidence="10">
    <location>
        <begin position="438"/>
        <end position="480"/>
    </location>
</feature>
<name>T1KU41_TETUR</name>
<evidence type="ECO:0000256" key="10">
    <source>
        <dbReference type="SAM" id="MobiDB-lite"/>
    </source>
</evidence>
<dbReference type="GO" id="GO:0016020">
    <property type="term" value="C:membrane"/>
    <property type="evidence" value="ECO:0007669"/>
    <property type="project" value="UniProtKB-SubCell"/>
</dbReference>
<feature type="compositionally biased region" description="Low complexity" evidence="10">
    <location>
        <begin position="438"/>
        <end position="452"/>
    </location>
</feature>
<feature type="transmembrane region" description="Helical" evidence="11">
    <location>
        <begin position="489"/>
        <end position="505"/>
    </location>
</feature>
<dbReference type="SUPFAM" id="SSF81321">
    <property type="entry name" value="Family A G protein-coupled receptor-like"/>
    <property type="match status" value="1"/>
</dbReference>
<feature type="transmembrane region" description="Helical" evidence="11">
    <location>
        <begin position="331"/>
        <end position="349"/>
    </location>
</feature>
<evidence type="ECO:0000256" key="6">
    <source>
        <dbReference type="ARBA" id="ARBA00022989"/>
    </source>
</evidence>
<evidence type="ECO:0000256" key="9">
    <source>
        <dbReference type="RuleBase" id="RU000688"/>
    </source>
</evidence>
<reference evidence="14" key="2">
    <citation type="submission" date="2015-06" db="UniProtKB">
        <authorList>
            <consortium name="EnsemblMetazoa"/>
        </authorList>
    </citation>
    <scope>IDENTIFICATION</scope>
</reference>